<dbReference type="GO" id="GO:0031491">
    <property type="term" value="F:nucleosome binding"/>
    <property type="evidence" value="ECO:0007669"/>
    <property type="project" value="TreeGrafter"/>
</dbReference>
<proteinExistence type="predicted"/>
<dbReference type="Proteomes" id="UP000812440">
    <property type="component" value="Chromosome 8_10"/>
</dbReference>
<dbReference type="InterPro" id="IPR049121">
    <property type="entry name" value="TdIF1_C"/>
</dbReference>
<organism evidence="11 12">
    <name type="scientific">Hymenochirus boettgeri</name>
    <name type="common">Congo dwarf clawed frog</name>
    <dbReference type="NCBI Taxonomy" id="247094"/>
    <lineage>
        <taxon>Eukaryota</taxon>
        <taxon>Metazoa</taxon>
        <taxon>Chordata</taxon>
        <taxon>Craniata</taxon>
        <taxon>Vertebrata</taxon>
        <taxon>Euteleostomi</taxon>
        <taxon>Amphibia</taxon>
        <taxon>Batrachia</taxon>
        <taxon>Anura</taxon>
        <taxon>Pipoidea</taxon>
        <taxon>Pipidae</taxon>
        <taxon>Pipinae</taxon>
        <taxon>Hymenochirus</taxon>
    </lineage>
</organism>
<feature type="region of interest" description="Disordered" evidence="8">
    <location>
        <begin position="1"/>
        <end position="23"/>
    </location>
</feature>
<evidence type="ECO:0000256" key="2">
    <source>
        <dbReference type="ARBA" id="ARBA00017439"/>
    </source>
</evidence>
<dbReference type="AlphaFoldDB" id="A0A8T2JST0"/>
<comment type="function">
    <text evidence="6">Increases DNTT terminal deoxynucleotidyltransferase activity (in vitro). Also acts as a transcriptional regulator, binding to the consensus sequence 5'-GNTGCATG-3' following an AT-tract. Associates with RAB20 promoter and positively regulates its transcription. Binds DNA and nucleosomes; may recruit HDAC1 complexes to nucleosomes or naked DNA.</text>
</comment>
<dbReference type="PANTHER" id="PTHR23399:SF2">
    <property type="entry name" value="DEOXYNUCLEOTIDYLTRANSFERASE TERMINAL-INTERACTING PROTEIN 1"/>
    <property type="match status" value="1"/>
</dbReference>
<dbReference type="EMBL" id="JAACNH010000003">
    <property type="protein sequence ID" value="KAG8446544.1"/>
    <property type="molecule type" value="Genomic_DNA"/>
</dbReference>
<evidence type="ECO:0000313" key="12">
    <source>
        <dbReference type="Proteomes" id="UP000812440"/>
    </source>
</evidence>
<dbReference type="Pfam" id="PF18192">
    <property type="entry name" value="DNTTIP1_dimer"/>
    <property type="match status" value="1"/>
</dbReference>
<feature type="domain" description="TdIF1 C-terminal" evidence="10">
    <location>
        <begin position="186"/>
        <end position="281"/>
    </location>
</feature>
<dbReference type="InterPro" id="IPR026064">
    <property type="entry name" value="TdIF1"/>
</dbReference>
<gene>
    <name evidence="11" type="ORF">GDO86_014122</name>
</gene>
<keyword evidence="4" id="KW-0539">Nucleus</keyword>
<evidence type="ECO:0000256" key="7">
    <source>
        <dbReference type="ARBA" id="ARBA00047129"/>
    </source>
</evidence>
<protein>
    <recommendedName>
        <fullName evidence="2">Deoxynucleotidyltransferase terminal-interacting protein 1</fullName>
    </recommendedName>
    <alternativeName>
        <fullName evidence="5">Terminal deoxynucleotidyltransferase-interacting factor 1</fullName>
    </alternativeName>
</protein>
<comment type="subunit">
    <text evidence="7">Monomer and homodimer. A minor proportion may form homotrimers. Interacts with ZNF541. Interacts with the terminal deoxynucleotidyltransferase DNTT. Interacts with TRERF1. Identified in a histone deacetylase complex that contains DNTTIP1, HDAC1 and MIDEAS; this complex assembles into a tetramer that contains four copies of each protein chain. Component of a histone deacetylase complex containing DNTTIP1, ZNF541, HDAC1 and HDAC2. Identified in a complex with KCTD19, HDAC1, HDAC2 and ZNF541.</text>
</comment>
<dbReference type="PANTHER" id="PTHR23399">
    <property type="entry name" value="DEOXYNUCLEOTIDYLTRANSFERASE TERMINAL-INTERACTING PROTEIN 1"/>
    <property type="match status" value="1"/>
</dbReference>
<accession>A0A8T2JST0</accession>
<evidence type="ECO:0000256" key="6">
    <source>
        <dbReference type="ARBA" id="ARBA00045675"/>
    </source>
</evidence>
<sequence length="293" mass="33538">MGAWKDGAGSVSPNGEQEETDSGELALNPWNILIKHRQIQRRGRRSQLAVSFTDPAVSMDLLRAVLQPNINEEIQGIFNKYMKFFQKAAQNVRDNVGEQVDPEQLIHETCRNCLEQAKGLFIDTEKAIPRTSLEFPMMKRKGRPPGHTMSNDRVNFGFPVVKWKATEPVKREGPKWDPARLNETITFVLGSRANKALGMGGTRGRIYIKHPELFKYAADPQDKQWLTEQLHMRATGGKMAYLLLEEDILDLATTEDYRDSPELKLDELKSFAAPVWMIEKMKKHMEQQKTEQE</sequence>
<comment type="subcellular location">
    <subcellularLocation>
        <location evidence="1">Nucleus</location>
    </subcellularLocation>
</comment>
<dbReference type="GO" id="GO:0003677">
    <property type="term" value="F:DNA binding"/>
    <property type="evidence" value="ECO:0007669"/>
    <property type="project" value="UniProtKB-KW"/>
</dbReference>
<evidence type="ECO:0000256" key="1">
    <source>
        <dbReference type="ARBA" id="ARBA00004123"/>
    </source>
</evidence>
<evidence type="ECO:0000256" key="8">
    <source>
        <dbReference type="SAM" id="MobiDB-lite"/>
    </source>
</evidence>
<evidence type="ECO:0000313" key="11">
    <source>
        <dbReference type="EMBL" id="KAG8446544.1"/>
    </source>
</evidence>
<dbReference type="GO" id="GO:0005634">
    <property type="term" value="C:nucleus"/>
    <property type="evidence" value="ECO:0007669"/>
    <property type="project" value="UniProtKB-SubCell"/>
</dbReference>
<comment type="caution">
    <text evidence="11">The sequence shown here is derived from an EMBL/GenBank/DDBJ whole genome shotgun (WGS) entry which is preliminary data.</text>
</comment>
<dbReference type="InterPro" id="IPR041384">
    <property type="entry name" value="DNTTIP1_dimer"/>
</dbReference>
<name>A0A8T2JST0_9PIPI</name>
<evidence type="ECO:0000256" key="4">
    <source>
        <dbReference type="ARBA" id="ARBA00023242"/>
    </source>
</evidence>
<evidence type="ECO:0000259" key="9">
    <source>
        <dbReference type="Pfam" id="PF18192"/>
    </source>
</evidence>
<evidence type="ECO:0000259" key="10">
    <source>
        <dbReference type="Pfam" id="PF21229"/>
    </source>
</evidence>
<evidence type="ECO:0000256" key="3">
    <source>
        <dbReference type="ARBA" id="ARBA00023125"/>
    </source>
</evidence>
<keyword evidence="3" id="KW-0238">DNA-binding</keyword>
<keyword evidence="12" id="KW-1185">Reference proteome</keyword>
<dbReference type="Pfam" id="PF21229">
    <property type="entry name" value="TdIF1_2nd"/>
    <property type="match status" value="1"/>
</dbReference>
<reference evidence="11" key="1">
    <citation type="thesis" date="2020" institute="ProQuest LLC" country="789 East Eisenhower Parkway, Ann Arbor, MI, USA">
        <title>Comparative Genomics and Chromosome Evolution.</title>
        <authorList>
            <person name="Mudd A.B."/>
        </authorList>
    </citation>
    <scope>NUCLEOTIDE SEQUENCE</scope>
    <source>
        <strain evidence="11">Female2</strain>
        <tissue evidence="11">Blood</tissue>
    </source>
</reference>
<dbReference type="OrthoDB" id="5860246at2759"/>
<evidence type="ECO:0000256" key="5">
    <source>
        <dbReference type="ARBA" id="ARBA00030157"/>
    </source>
</evidence>
<feature type="domain" description="DNTTIP1 dimerisation" evidence="9">
    <location>
        <begin position="58"/>
        <end position="122"/>
    </location>
</feature>